<dbReference type="AlphaFoldDB" id="A0A224YH79"/>
<name>A0A224YH79_9ACAR</name>
<reference evidence="1" key="1">
    <citation type="journal article" date="2017" name="Parasit. Vectors">
        <title>Sialotranscriptomics of Rhipicephalus zambeziensis reveals intricate expression profiles of secretory proteins and suggests tight temporal transcriptional regulation during blood-feeding.</title>
        <authorList>
            <person name="de Castro M.H."/>
            <person name="de Klerk D."/>
            <person name="Pienaar R."/>
            <person name="Rees D.J.G."/>
            <person name="Mans B.J."/>
        </authorList>
    </citation>
    <scope>NUCLEOTIDE SEQUENCE</scope>
    <source>
        <tissue evidence="1">Salivary glands</tissue>
    </source>
</reference>
<evidence type="ECO:0000313" key="1">
    <source>
        <dbReference type="EMBL" id="MAA13314.1"/>
    </source>
</evidence>
<sequence length="211" mass="23654">MSHKAVNILFKTGAAVKFVSSRSAGVCGKCVFLPAVLSPFHRCSEACVQLSVLSLLCGTTSQLFLNCHFPNEPVRGQHTLTTFPMFGFFCCLSVTPLPHCHCKGEATRLQHVQLFPPPPSAVASRRHLHCTAWSPSLHPSRTGRRPPAKFLGTLRMISCKLKPRNKERITNYRHKEVDSLLREVLQIYLYIKLLNIAKLLSCQLQLSYNNV</sequence>
<dbReference type="EMBL" id="GFPF01002168">
    <property type="protein sequence ID" value="MAA13314.1"/>
    <property type="molecule type" value="Transcribed_RNA"/>
</dbReference>
<protein>
    <submittedName>
        <fullName evidence="1">Uncharacterized protein</fullName>
    </submittedName>
</protein>
<organism evidence="1">
    <name type="scientific">Rhipicephalus zambeziensis</name>
    <dbReference type="NCBI Taxonomy" id="60191"/>
    <lineage>
        <taxon>Eukaryota</taxon>
        <taxon>Metazoa</taxon>
        <taxon>Ecdysozoa</taxon>
        <taxon>Arthropoda</taxon>
        <taxon>Chelicerata</taxon>
        <taxon>Arachnida</taxon>
        <taxon>Acari</taxon>
        <taxon>Parasitiformes</taxon>
        <taxon>Ixodida</taxon>
        <taxon>Ixodoidea</taxon>
        <taxon>Ixodidae</taxon>
        <taxon>Rhipicephalinae</taxon>
        <taxon>Rhipicephalus</taxon>
        <taxon>Rhipicephalus</taxon>
    </lineage>
</organism>
<proteinExistence type="predicted"/>
<accession>A0A224YH79</accession>